<sequence length="42" mass="4554">MTTLDALINSLEGIETITDSAQVAKLSQAYHTFSPVLVPKSY</sequence>
<name>A0A2R5FQK6_NOSCO</name>
<keyword evidence="2" id="KW-1185">Reference proteome</keyword>
<evidence type="ECO:0000313" key="1">
    <source>
        <dbReference type="EMBL" id="GBG21032.1"/>
    </source>
</evidence>
<protein>
    <submittedName>
        <fullName evidence="1">FAD linked oxidase domain-containing protein</fullName>
    </submittedName>
</protein>
<accession>A0A2R5FQK6</accession>
<dbReference type="EMBL" id="BDUD01000001">
    <property type="protein sequence ID" value="GBG21032.1"/>
    <property type="molecule type" value="Genomic_DNA"/>
</dbReference>
<dbReference type="RefSeq" id="WP_280524466.1">
    <property type="nucleotide sequence ID" value="NZ_BDUD01000001.1"/>
</dbReference>
<reference evidence="1 2" key="1">
    <citation type="submission" date="2017-06" db="EMBL/GenBank/DDBJ databases">
        <title>Genome sequencing of cyanobaciteial culture collection at National Institute for Environmental Studies (NIES).</title>
        <authorList>
            <person name="Hirose Y."/>
            <person name="Shimura Y."/>
            <person name="Fujisawa T."/>
            <person name="Nakamura Y."/>
            <person name="Kawachi M."/>
        </authorList>
    </citation>
    <scope>NUCLEOTIDE SEQUENCE [LARGE SCALE GENOMIC DNA]</scope>
    <source>
        <strain evidence="1 2">NIES-4072</strain>
    </source>
</reference>
<proteinExistence type="predicted"/>
<dbReference type="AlphaFoldDB" id="A0A2R5FQK6"/>
<evidence type="ECO:0000313" key="2">
    <source>
        <dbReference type="Proteomes" id="UP000245124"/>
    </source>
</evidence>
<organism evidence="1 2">
    <name type="scientific">Nostoc commune NIES-4072</name>
    <dbReference type="NCBI Taxonomy" id="2005467"/>
    <lineage>
        <taxon>Bacteria</taxon>
        <taxon>Bacillati</taxon>
        <taxon>Cyanobacteriota</taxon>
        <taxon>Cyanophyceae</taxon>
        <taxon>Nostocales</taxon>
        <taxon>Nostocaceae</taxon>
        <taxon>Nostoc</taxon>
    </lineage>
</organism>
<dbReference type="Proteomes" id="UP000245124">
    <property type="component" value="Unassembled WGS sequence"/>
</dbReference>
<comment type="caution">
    <text evidence="1">The sequence shown here is derived from an EMBL/GenBank/DDBJ whole genome shotgun (WGS) entry which is preliminary data.</text>
</comment>
<gene>
    <name evidence="1" type="ORF">NIES4072_47140</name>
</gene>